<keyword evidence="2" id="KW-0813">Transport</keyword>
<dbReference type="PANTHER" id="PTHR45649:SF26">
    <property type="entry name" value="OS04G0435100 PROTEIN"/>
    <property type="match status" value="1"/>
</dbReference>
<evidence type="ECO:0000256" key="2">
    <source>
        <dbReference type="ARBA" id="ARBA00022448"/>
    </source>
</evidence>
<feature type="transmembrane region" description="Helical" evidence="6">
    <location>
        <begin position="351"/>
        <end position="371"/>
    </location>
</feature>
<dbReference type="Pfam" id="PF13520">
    <property type="entry name" value="AA_permease_2"/>
    <property type="match status" value="1"/>
</dbReference>
<feature type="transmembrane region" description="Helical" evidence="6">
    <location>
        <begin position="109"/>
        <end position="134"/>
    </location>
</feature>
<organism evidence="7 8">
    <name type="scientific">Desulfosporosinus nitroreducens</name>
    <dbReference type="NCBI Taxonomy" id="2018668"/>
    <lineage>
        <taxon>Bacteria</taxon>
        <taxon>Bacillati</taxon>
        <taxon>Bacillota</taxon>
        <taxon>Clostridia</taxon>
        <taxon>Eubacteriales</taxon>
        <taxon>Desulfitobacteriaceae</taxon>
        <taxon>Desulfosporosinus</taxon>
    </lineage>
</organism>
<feature type="transmembrane region" description="Helical" evidence="6">
    <location>
        <begin position="32"/>
        <end position="52"/>
    </location>
</feature>
<name>A0ABT8QWC1_9FIRM</name>
<feature type="transmembrane region" description="Helical" evidence="6">
    <location>
        <begin position="178"/>
        <end position="196"/>
    </location>
</feature>
<keyword evidence="3 6" id="KW-0812">Transmembrane</keyword>
<comment type="caution">
    <text evidence="7">The sequence shown here is derived from an EMBL/GenBank/DDBJ whole genome shotgun (WGS) entry which is preliminary data.</text>
</comment>
<proteinExistence type="predicted"/>
<keyword evidence="8" id="KW-1185">Reference proteome</keyword>
<feature type="transmembrane region" description="Helical" evidence="6">
    <location>
        <begin position="64"/>
        <end position="88"/>
    </location>
</feature>
<dbReference type="InterPro" id="IPR002293">
    <property type="entry name" value="AA/rel_permease1"/>
</dbReference>
<feature type="transmembrane region" description="Helical" evidence="6">
    <location>
        <begin position="146"/>
        <end position="166"/>
    </location>
</feature>
<feature type="transmembrane region" description="Helical" evidence="6">
    <location>
        <begin position="377"/>
        <end position="399"/>
    </location>
</feature>
<dbReference type="Gene3D" id="1.20.1740.10">
    <property type="entry name" value="Amino acid/polyamine transporter I"/>
    <property type="match status" value="1"/>
</dbReference>
<sequence>MKNQFESQIEKDICDLNRLGYAQELYRTIGGFSNFAITFSVISILSGLLFLYGDGQQLAGNWNVWTWSVVCFFQIALVLALGEIASIYPLAGGVYKWTERLTDNRNMGYFCGYFSLIGWIACTAGIEFGMGIFLTYYLELDYKDPWIILGITGIIIVLHSLINIYGIKIVTWFNDFSVNVHIIGVVILVSLLLIFGQKNSVSNAFFIRDKLNGSMISQFVQPLLMSAWTLTAFDAAASVSEESINPSKVVPWGMFYAVVVSAFLGMILLISLNLALPDLSQTPDTKLPLSLYVIQQTTGPTIYKFIMGFILMAQFAAGLSSQTVLIRILYSFSRDDGLPLSKLWRRVSSRYDTPVYSVFLAATVTFLLSLLTRNLYFITSLSTMGIYLSHVITLGAAIWGHQKIKENYGSFYLGKWGTSIRLMSFLWALFIVGFSILLFFGRTKIPV</sequence>
<dbReference type="PIRSF" id="PIRSF006060">
    <property type="entry name" value="AA_transporter"/>
    <property type="match status" value="1"/>
</dbReference>
<evidence type="ECO:0000256" key="3">
    <source>
        <dbReference type="ARBA" id="ARBA00022692"/>
    </source>
</evidence>
<keyword evidence="4 6" id="KW-1133">Transmembrane helix</keyword>
<protein>
    <submittedName>
        <fullName evidence="7">Amino acid permease</fullName>
    </submittedName>
</protein>
<evidence type="ECO:0000256" key="1">
    <source>
        <dbReference type="ARBA" id="ARBA00004141"/>
    </source>
</evidence>
<comment type="subcellular location">
    <subcellularLocation>
        <location evidence="1">Membrane</location>
        <topology evidence="1">Multi-pass membrane protein</topology>
    </subcellularLocation>
</comment>
<reference evidence="7" key="1">
    <citation type="submission" date="2022-05" db="EMBL/GenBank/DDBJ databases">
        <title>Expanded diversity of anoxic marine methylotrophy in a Black Sea sulfate reducing microorganism.</title>
        <authorList>
            <person name="Fischer P.Q."/>
            <person name="Stams A.J.M."/>
            <person name="Villanueva L."/>
            <person name="Sousa D.Z."/>
        </authorList>
    </citation>
    <scope>NUCLEOTIDE SEQUENCE</scope>
    <source>
        <strain evidence="7">P130</strain>
    </source>
</reference>
<accession>A0ABT8QWC1</accession>
<feature type="transmembrane region" description="Helical" evidence="6">
    <location>
        <begin position="305"/>
        <end position="330"/>
    </location>
</feature>
<dbReference type="Proteomes" id="UP001176021">
    <property type="component" value="Unassembled WGS sequence"/>
</dbReference>
<evidence type="ECO:0000256" key="6">
    <source>
        <dbReference type="SAM" id="Phobius"/>
    </source>
</evidence>
<evidence type="ECO:0000256" key="4">
    <source>
        <dbReference type="ARBA" id="ARBA00022989"/>
    </source>
</evidence>
<feature type="transmembrane region" description="Helical" evidence="6">
    <location>
        <begin position="249"/>
        <end position="276"/>
    </location>
</feature>
<dbReference type="RefSeq" id="WP_302050146.1">
    <property type="nucleotide sequence ID" value="NZ_JAMJEV010000029.1"/>
</dbReference>
<dbReference type="PANTHER" id="PTHR45649">
    <property type="entry name" value="AMINO-ACID PERMEASE BAT1"/>
    <property type="match status" value="1"/>
</dbReference>
<evidence type="ECO:0000256" key="5">
    <source>
        <dbReference type="ARBA" id="ARBA00023136"/>
    </source>
</evidence>
<keyword evidence="5 6" id="KW-0472">Membrane</keyword>
<feature type="transmembrane region" description="Helical" evidence="6">
    <location>
        <begin position="420"/>
        <end position="441"/>
    </location>
</feature>
<evidence type="ECO:0000313" key="7">
    <source>
        <dbReference type="EMBL" id="MDO0825637.1"/>
    </source>
</evidence>
<evidence type="ECO:0000313" key="8">
    <source>
        <dbReference type="Proteomes" id="UP001176021"/>
    </source>
</evidence>
<gene>
    <name evidence="7" type="ORF">M8H41_22770</name>
</gene>
<dbReference type="EMBL" id="JAMJEV010000029">
    <property type="protein sequence ID" value="MDO0825637.1"/>
    <property type="molecule type" value="Genomic_DNA"/>
</dbReference>